<dbReference type="Gene3D" id="3.40.50.150">
    <property type="entry name" value="Vaccinia Virus protein VP39"/>
    <property type="match status" value="1"/>
</dbReference>
<keyword evidence="2" id="KW-1185">Reference proteome</keyword>
<dbReference type="OrthoDB" id="390891at2759"/>
<dbReference type="EMBL" id="BDSA01000003">
    <property type="protein sequence ID" value="GBE61865.1"/>
    <property type="molecule type" value="Genomic_DNA"/>
</dbReference>
<evidence type="ECO:0000313" key="2">
    <source>
        <dbReference type="Proteomes" id="UP000236319"/>
    </source>
</evidence>
<dbReference type="InterPro" id="IPR029063">
    <property type="entry name" value="SAM-dependent_MTases_sf"/>
</dbReference>
<dbReference type="AlphaFoldDB" id="A0A2H6KFU4"/>
<protein>
    <submittedName>
        <fullName evidence="1">Uncharacterized protein</fullName>
    </submittedName>
</protein>
<dbReference type="Proteomes" id="UP000236319">
    <property type="component" value="Unassembled WGS sequence"/>
</dbReference>
<name>A0A2H6KFU4_9APIC</name>
<dbReference type="GeneID" id="39875635"/>
<comment type="caution">
    <text evidence="1">The sequence shown here is derived from an EMBL/GenBank/DDBJ whole genome shotgun (WGS) entry which is preliminary data.</text>
</comment>
<evidence type="ECO:0000313" key="1">
    <source>
        <dbReference type="EMBL" id="GBE61865.1"/>
    </source>
</evidence>
<organism evidence="1 2">
    <name type="scientific">Babesia ovata</name>
    <dbReference type="NCBI Taxonomy" id="189622"/>
    <lineage>
        <taxon>Eukaryota</taxon>
        <taxon>Sar</taxon>
        <taxon>Alveolata</taxon>
        <taxon>Apicomplexa</taxon>
        <taxon>Aconoidasida</taxon>
        <taxon>Piroplasmida</taxon>
        <taxon>Babesiidae</taxon>
        <taxon>Babesia</taxon>
    </lineage>
</organism>
<accession>A0A2H6KFU4</accession>
<dbReference type="VEuPathDB" id="PiroplasmaDB:BOVATA_033580"/>
<gene>
    <name evidence="1" type="ORF">BOVATA_033580</name>
</gene>
<reference evidence="1 2" key="1">
    <citation type="journal article" date="2017" name="BMC Genomics">
        <title>Whole-genome assembly of Babesia ovata and comparative genomics between closely related pathogens.</title>
        <authorList>
            <person name="Yamagishi J."/>
            <person name="Asada M."/>
            <person name="Hakimi H."/>
            <person name="Tanaka T.Q."/>
            <person name="Sugimoto C."/>
            <person name="Kawazu S."/>
        </authorList>
    </citation>
    <scope>NUCLEOTIDE SEQUENCE [LARGE SCALE GENOMIC DNA]</scope>
    <source>
        <strain evidence="1 2">Miyake</strain>
    </source>
</reference>
<sequence length="359" mass="40857">MAEDDAVVTNSCAYSLRKRKRPVKVEQVEYYEDGVSEPELFRVEDEARAWDMFYKDGRQSDEPFSGVNAKDAVSMIHTAIRRIRSQPLVDNRDVIMEVGHGKHPLIWDLQRTFKNFGSYTGIEFSGDSILEAIKLRQRNFGSPDASDFADNIEFLRATSVNYFNPDGSCNAEVIIPSDRNTPTLTAGTVTLVLAKSTLDYLTCRLTGSVATLDWDENPRISPSVVEMFDSFSTALGSVTEDRRKAVIFVEPGDFVKFRDHIGTIARVIYDATFRRNSPAKWLRLTHVRRNKAHKAVIYTLEKTEHAYDSYREIRADILHTTARLYEVSEVQDDDWLLPITVPPKWNTHSHGDVEQLSAI</sequence>
<dbReference type="RefSeq" id="XP_028868108.1">
    <property type="nucleotide sequence ID" value="XM_029012275.1"/>
</dbReference>
<proteinExistence type="predicted"/>